<dbReference type="OrthoDB" id="9786288at2"/>
<keyword evidence="3" id="KW-0012">Acyltransferase</keyword>
<dbReference type="Pfam" id="PF02797">
    <property type="entry name" value="Chal_sti_synt_C"/>
    <property type="match status" value="1"/>
</dbReference>
<dbReference type="InterPro" id="IPR011141">
    <property type="entry name" value="Polyketide_synthase_type-III"/>
</dbReference>
<dbReference type="Proteomes" id="UP000181980">
    <property type="component" value="Unassembled WGS sequence"/>
</dbReference>
<evidence type="ECO:0000256" key="1">
    <source>
        <dbReference type="ARBA" id="ARBA00005531"/>
    </source>
</evidence>
<dbReference type="CDD" id="cd00831">
    <property type="entry name" value="CHS_like"/>
    <property type="match status" value="1"/>
</dbReference>
<dbReference type="InterPro" id="IPR012328">
    <property type="entry name" value="Chalcone/stilbene_synt_C"/>
</dbReference>
<dbReference type="PANTHER" id="PTHR11877:SF99">
    <property type="entry name" value="1,3,6,8-TETRAHYDROXYNAPHTHALENE SYNTHASE"/>
    <property type="match status" value="1"/>
</dbReference>
<dbReference type="InterPro" id="IPR016039">
    <property type="entry name" value="Thiolase-like"/>
</dbReference>
<dbReference type="RefSeq" id="WP_069111682.1">
    <property type="nucleotide sequence ID" value="NZ_FNUC01000003.1"/>
</dbReference>
<dbReference type="PIRSF" id="PIRSF000451">
    <property type="entry name" value="PKS_III"/>
    <property type="match status" value="1"/>
</dbReference>
<feature type="domain" description="Chalcone/stilbene synthase C-terminal" evidence="6">
    <location>
        <begin position="227"/>
        <end position="358"/>
    </location>
</feature>
<dbReference type="SUPFAM" id="SSF53901">
    <property type="entry name" value="Thiolase-like"/>
    <property type="match status" value="1"/>
</dbReference>
<evidence type="ECO:0000256" key="4">
    <source>
        <dbReference type="PIRSR" id="PIRSR000451-1"/>
    </source>
</evidence>
<accession>A0A1H5MLQ7</accession>
<name>A0A1H5MLQ7_9ACTN</name>
<dbReference type="EMBL" id="FNUC01000003">
    <property type="protein sequence ID" value="SEE90246.1"/>
    <property type="molecule type" value="Genomic_DNA"/>
</dbReference>
<feature type="domain" description="Chalcone/stilbene synthase N-terminal" evidence="5">
    <location>
        <begin position="12"/>
        <end position="199"/>
    </location>
</feature>
<dbReference type="Gene3D" id="3.40.47.10">
    <property type="match status" value="2"/>
</dbReference>
<dbReference type="Pfam" id="PF00195">
    <property type="entry name" value="Chal_sti_synt_N"/>
    <property type="match status" value="1"/>
</dbReference>
<protein>
    <submittedName>
        <fullName evidence="7">Isopalmitoylresorcinol synthase</fullName>
    </submittedName>
</protein>
<dbReference type="InterPro" id="IPR001099">
    <property type="entry name" value="Chalcone/stilbene_synt_N"/>
</dbReference>
<feature type="active site" description="Acyl-thioester intermediate" evidence="4">
    <location>
        <position position="140"/>
    </location>
</feature>
<evidence type="ECO:0000259" key="5">
    <source>
        <dbReference type="Pfam" id="PF00195"/>
    </source>
</evidence>
<organism evidence="7 8">
    <name type="scientific">Jiangella alba</name>
    <dbReference type="NCBI Taxonomy" id="561176"/>
    <lineage>
        <taxon>Bacteria</taxon>
        <taxon>Bacillati</taxon>
        <taxon>Actinomycetota</taxon>
        <taxon>Actinomycetes</taxon>
        <taxon>Jiangellales</taxon>
        <taxon>Jiangellaceae</taxon>
        <taxon>Jiangella</taxon>
    </lineage>
</organism>
<evidence type="ECO:0000256" key="3">
    <source>
        <dbReference type="ARBA" id="ARBA00023315"/>
    </source>
</evidence>
<dbReference type="STRING" id="561176.SAMN04488561_3265"/>
<proteinExistence type="inferred from homology"/>
<sequence>MTRILSVRGVLPDHKYAQADLTAQVAAMLAPEGRHDRALLERFHANAGVSTRHLALPKERYASLGDFGAANDAFVTAAVELGSRAVTDALDAAGLTPSDVDLIVSTTITGIAVPSLDARIAGRIGLRDDVKRVPIVGLGCVAGAAGVARAHDYLLGHPGEVAVLLSVELCSLTVQRGDASIPNLVASGLFGDGAAAVVAAGEERAAAIAPPPGRLRPAVLASRSRLYEDTERVMGWDVGSSGLRIVLSADVPDLVRHRVGADVDRFLSAQGLGREDVGWWVCHPGGPKVLEAMQEALGVDRDALAVTWDSLDRIGNLSSASVLHVLADTLELRPPRPGSYGIMLAMGPGFCLELVLLRA</sequence>
<dbReference type="AlphaFoldDB" id="A0A1H5MLQ7"/>
<evidence type="ECO:0000313" key="7">
    <source>
        <dbReference type="EMBL" id="SEE90246.1"/>
    </source>
</evidence>
<evidence type="ECO:0000313" key="8">
    <source>
        <dbReference type="Proteomes" id="UP000181980"/>
    </source>
</evidence>
<evidence type="ECO:0000256" key="2">
    <source>
        <dbReference type="ARBA" id="ARBA00022679"/>
    </source>
</evidence>
<comment type="similarity">
    <text evidence="1">Belongs to the thiolase-like superfamily. Chalcone/stilbene synthases family.</text>
</comment>
<keyword evidence="8" id="KW-1185">Reference proteome</keyword>
<evidence type="ECO:0000259" key="6">
    <source>
        <dbReference type="Pfam" id="PF02797"/>
    </source>
</evidence>
<reference evidence="8" key="1">
    <citation type="submission" date="2016-10" db="EMBL/GenBank/DDBJ databases">
        <authorList>
            <person name="Varghese N."/>
            <person name="Submissions S."/>
        </authorList>
    </citation>
    <scope>NUCLEOTIDE SEQUENCE [LARGE SCALE GENOMIC DNA]</scope>
    <source>
        <strain evidence="8">DSM 45237</strain>
    </source>
</reference>
<dbReference type="GO" id="GO:0030639">
    <property type="term" value="P:polyketide biosynthetic process"/>
    <property type="evidence" value="ECO:0007669"/>
    <property type="project" value="TreeGrafter"/>
</dbReference>
<dbReference type="PANTHER" id="PTHR11877">
    <property type="entry name" value="HYDROXYMETHYLGLUTARYL-COA SYNTHASE"/>
    <property type="match status" value="1"/>
</dbReference>
<keyword evidence="2" id="KW-0808">Transferase</keyword>
<dbReference type="GO" id="GO:0016747">
    <property type="term" value="F:acyltransferase activity, transferring groups other than amino-acyl groups"/>
    <property type="evidence" value="ECO:0007669"/>
    <property type="project" value="InterPro"/>
</dbReference>
<gene>
    <name evidence="7" type="ORF">SAMN04488561_3265</name>
</gene>